<protein>
    <submittedName>
        <fullName evidence="1">Uncharacterized protein</fullName>
    </submittedName>
</protein>
<evidence type="ECO:0000313" key="2">
    <source>
        <dbReference type="Proteomes" id="UP000185944"/>
    </source>
</evidence>
<dbReference type="AlphaFoldDB" id="A0A177EDQ0"/>
<evidence type="ECO:0000313" key="1">
    <source>
        <dbReference type="EMBL" id="OAG30094.1"/>
    </source>
</evidence>
<dbReference type="VEuPathDB" id="MicrosporidiaDB:NEDG_01677"/>
<comment type="caution">
    <text evidence="1">The sequence shown here is derived from an EMBL/GenBank/DDBJ whole genome shotgun (WGS) entry which is preliminary data.</text>
</comment>
<dbReference type="EMBL" id="LTDL01000037">
    <property type="protein sequence ID" value="OAG30094.1"/>
    <property type="molecule type" value="Genomic_DNA"/>
</dbReference>
<name>A0A177EDQ0_9MICR</name>
<gene>
    <name evidence="1" type="ORF">NEDG_01677</name>
</gene>
<organism evidence="1 2">
    <name type="scientific">Nematocida displodere</name>
    <dbReference type="NCBI Taxonomy" id="1805483"/>
    <lineage>
        <taxon>Eukaryota</taxon>
        <taxon>Fungi</taxon>
        <taxon>Fungi incertae sedis</taxon>
        <taxon>Microsporidia</taxon>
        <taxon>Nematocida</taxon>
    </lineage>
</organism>
<proteinExistence type="predicted"/>
<keyword evidence="2" id="KW-1185">Reference proteome</keyword>
<dbReference type="RefSeq" id="XP_067544569.1">
    <property type="nucleotide sequence ID" value="XM_067689095.1"/>
</dbReference>
<accession>A0A177EDQ0</accession>
<dbReference type="Proteomes" id="UP000185944">
    <property type="component" value="Unassembled WGS sequence"/>
</dbReference>
<reference evidence="1 2" key="1">
    <citation type="submission" date="2016-02" db="EMBL/GenBank/DDBJ databases">
        <title>Discovery of a natural microsporidian pathogen with a broad tissue tropism in Caenorhabditis elegans.</title>
        <authorList>
            <person name="Luallen R.J."/>
            <person name="Reinke A.W."/>
            <person name="Tong L."/>
            <person name="Botts M.R."/>
            <person name="Felix M.-A."/>
            <person name="Troemel E.R."/>
        </authorList>
    </citation>
    <scope>NUCLEOTIDE SEQUENCE [LARGE SCALE GENOMIC DNA]</scope>
    <source>
        <strain evidence="1 2">JUm2807</strain>
    </source>
</reference>
<dbReference type="GeneID" id="93648027"/>
<sequence>MVCKVDPSFAGLCGLCTSKVLVRTKNTNKTIAFFGKCNQPLDVKTVGSLLYIRKKQTAHKKRIFIREYTLEEIPEKIDPDIWLASVSVFNYERYPDIHMRNTDIVARLAKVLNALGTACVEEIALMYFEMAACPDIRLNSNKTILCFTKLLALSNISVSVIQWLGACYDFSQCPNNILLGLYASPNITSLECLNVLNFTGVYGLCVTNLANLKDLNCQLLKNKQVAGALMLKGIRHIMVSREIAQAISEKSWKELMIRLFLWNTIFPIQRPIHIGSLWLIVDTARELEMLQKYQMFTTPHISVHELYITNTLAQTLLFPQVLTSMLGWVSGNLKELTRLTVLPTFNITLELKEIIRAQTPIYMKTLPTLQAIRIGCHTIPIHNPSSPAPSNLITIPNKTILSTISQFDPRAPLAQSESSLIQSNPDLPSSC</sequence>